<evidence type="ECO:0000313" key="2">
    <source>
        <dbReference type="Proteomes" id="UP000696573"/>
    </source>
</evidence>
<comment type="caution">
    <text evidence="1">The sequence shown here is derived from an EMBL/GenBank/DDBJ whole genome shotgun (WGS) entry which is preliminary data.</text>
</comment>
<protein>
    <submittedName>
        <fullName evidence="1">Uncharacterized protein</fullName>
    </submittedName>
</protein>
<keyword evidence="2" id="KW-1185">Reference proteome</keyword>
<reference evidence="1" key="1">
    <citation type="submission" date="2021-10" db="EMBL/GenBank/DDBJ databases">
        <authorList>
            <person name="Piombo E."/>
        </authorList>
    </citation>
    <scope>NUCLEOTIDE SEQUENCE</scope>
</reference>
<dbReference type="Proteomes" id="UP000696573">
    <property type="component" value="Unassembled WGS sequence"/>
</dbReference>
<proteinExistence type="predicted"/>
<name>A0A9N9YQ80_9HYPO</name>
<dbReference type="AlphaFoldDB" id="A0A9N9YQ80"/>
<dbReference type="EMBL" id="CABFNQ020000725">
    <property type="protein sequence ID" value="CAH0026682.1"/>
    <property type="molecule type" value="Genomic_DNA"/>
</dbReference>
<accession>A0A9N9YQ80</accession>
<evidence type="ECO:0000313" key="1">
    <source>
        <dbReference type="EMBL" id="CAH0026682.1"/>
    </source>
</evidence>
<gene>
    <name evidence="1" type="ORF">CRHIZ90672A_00002784</name>
</gene>
<dbReference type="OrthoDB" id="10487355at2759"/>
<organism evidence="1 2">
    <name type="scientific">Clonostachys rhizophaga</name>
    <dbReference type="NCBI Taxonomy" id="160324"/>
    <lineage>
        <taxon>Eukaryota</taxon>
        <taxon>Fungi</taxon>
        <taxon>Dikarya</taxon>
        <taxon>Ascomycota</taxon>
        <taxon>Pezizomycotina</taxon>
        <taxon>Sordariomycetes</taxon>
        <taxon>Hypocreomycetidae</taxon>
        <taxon>Hypocreales</taxon>
        <taxon>Bionectriaceae</taxon>
        <taxon>Clonostachys</taxon>
    </lineage>
</organism>
<sequence>MSKAASNKKPSESYWRGSVGDEISNFTLLLPSCHLPPCLDGLGSPATSVPFTDAHQQESVIPLYPLAATGESIFYEFWTSSWRRILSGGCSAQA</sequence>